<keyword evidence="2" id="KW-0812">Transmembrane</keyword>
<proteinExistence type="predicted"/>
<keyword evidence="2" id="KW-0472">Membrane</keyword>
<evidence type="ECO:0000313" key="4">
    <source>
        <dbReference type="Proteomes" id="UP001362999"/>
    </source>
</evidence>
<dbReference type="EMBL" id="JAWWNJ010000009">
    <property type="protein sequence ID" value="KAK7048858.1"/>
    <property type="molecule type" value="Genomic_DNA"/>
</dbReference>
<accession>A0AAW0DBY6</accession>
<evidence type="ECO:0000256" key="2">
    <source>
        <dbReference type="SAM" id="Phobius"/>
    </source>
</evidence>
<organism evidence="3 4">
    <name type="scientific">Favolaschia claudopus</name>
    <dbReference type="NCBI Taxonomy" id="2862362"/>
    <lineage>
        <taxon>Eukaryota</taxon>
        <taxon>Fungi</taxon>
        <taxon>Dikarya</taxon>
        <taxon>Basidiomycota</taxon>
        <taxon>Agaricomycotina</taxon>
        <taxon>Agaricomycetes</taxon>
        <taxon>Agaricomycetidae</taxon>
        <taxon>Agaricales</taxon>
        <taxon>Marasmiineae</taxon>
        <taxon>Mycenaceae</taxon>
        <taxon>Favolaschia</taxon>
    </lineage>
</organism>
<gene>
    <name evidence="3" type="ORF">R3P38DRAFT_2871764</name>
</gene>
<protein>
    <submittedName>
        <fullName evidence="3">Uncharacterized protein</fullName>
    </submittedName>
</protein>
<evidence type="ECO:0000313" key="3">
    <source>
        <dbReference type="EMBL" id="KAK7048858.1"/>
    </source>
</evidence>
<comment type="caution">
    <text evidence="3">The sequence shown here is derived from an EMBL/GenBank/DDBJ whole genome shotgun (WGS) entry which is preliminary data.</text>
</comment>
<feature type="transmembrane region" description="Helical" evidence="2">
    <location>
        <begin position="33"/>
        <end position="52"/>
    </location>
</feature>
<feature type="compositionally biased region" description="Pro residues" evidence="1">
    <location>
        <begin position="160"/>
        <end position="170"/>
    </location>
</feature>
<evidence type="ECO:0000256" key="1">
    <source>
        <dbReference type="SAM" id="MobiDB-lite"/>
    </source>
</evidence>
<name>A0AAW0DBY6_9AGAR</name>
<reference evidence="3 4" key="1">
    <citation type="journal article" date="2024" name="J Genomics">
        <title>Draft genome sequencing and assembly of Favolaschia claudopus CIRM-BRFM 2984 isolated from oak limbs.</title>
        <authorList>
            <person name="Navarro D."/>
            <person name="Drula E."/>
            <person name="Chaduli D."/>
            <person name="Cazenave R."/>
            <person name="Ahrendt S."/>
            <person name="Wang J."/>
            <person name="Lipzen A."/>
            <person name="Daum C."/>
            <person name="Barry K."/>
            <person name="Grigoriev I.V."/>
            <person name="Favel A."/>
            <person name="Rosso M.N."/>
            <person name="Martin F."/>
        </authorList>
    </citation>
    <scope>NUCLEOTIDE SEQUENCE [LARGE SCALE GENOMIC DNA]</scope>
    <source>
        <strain evidence="3 4">CIRM-BRFM 2984</strain>
    </source>
</reference>
<sequence length="178" mass="19165">MQSFQFQTREVYQNTPTLNCRKVLGLCLGESEVVLLIFFVIFAGGLLVLSVVRKIRASHTRNAQISVESSTSPPPYSTIGFPAFTSHDITFCKGSPISLHDPFRVVTPCLNDSPLLNDEYFTHVSHPDPVVHRRRSSSGFGSGFGLGAGSSTPVASPVLPDAPPHTPPPPAYVCNSGL</sequence>
<feature type="region of interest" description="Disordered" evidence="1">
    <location>
        <begin position="151"/>
        <end position="170"/>
    </location>
</feature>
<keyword evidence="4" id="KW-1185">Reference proteome</keyword>
<keyword evidence="2" id="KW-1133">Transmembrane helix</keyword>
<dbReference type="Proteomes" id="UP001362999">
    <property type="component" value="Unassembled WGS sequence"/>
</dbReference>
<dbReference type="AlphaFoldDB" id="A0AAW0DBY6"/>